<comment type="subcellular location">
    <subcellularLocation>
        <location evidence="1 7">Cell membrane</location>
        <topology evidence="1 7">Multi-pass membrane protein</topology>
    </subcellularLocation>
</comment>
<feature type="transmembrane region" description="Helical" evidence="7">
    <location>
        <begin position="161"/>
        <end position="182"/>
    </location>
</feature>
<keyword evidence="6 7" id="KW-0472">Membrane</keyword>
<keyword evidence="2 7" id="KW-0813">Transport</keyword>
<dbReference type="InterPro" id="IPR000515">
    <property type="entry name" value="MetI-like"/>
</dbReference>
<gene>
    <name evidence="9" type="ORF">AVDCRST_MAG93-1554</name>
</gene>
<reference evidence="9" key="1">
    <citation type="submission" date="2020-02" db="EMBL/GenBank/DDBJ databases">
        <authorList>
            <person name="Meier V. D."/>
        </authorList>
    </citation>
    <scope>NUCLEOTIDE SEQUENCE</scope>
    <source>
        <strain evidence="9">AVDCRST_MAG93</strain>
    </source>
</reference>
<dbReference type="SUPFAM" id="SSF161098">
    <property type="entry name" value="MetI-like"/>
    <property type="match status" value="1"/>
</dbReference>
<evidence type="ECO:0000313" key="9">
    <source>
        <dbReference type="EMBL" id="CAA9246568.1"/>
    </source>
</evidence>
<evidence type="ECO:0000256" key="1">
    <source>
        <dbReference type="ARBA" id="ARBA00004651"/>
    </source>
</evidence>
<dbReference type="AlphaFoldDB" id="A0A6J4IBL8"/>
<organism evidence="9">
    <name type="scientific">uncultured Chloroflexia bacterium</name>
    <dbReference type="NCBI Taxonomy" id="1672391"/>
    <lineage>
        <taxon>Bacteria</taxon>
        <taxon>Bacillati</taxon>
        <taxon>Chloroflexota</taxon>
        <taxon>Chloroflexia</taxon>
        <taxon>environmental samples</taxon>
    </lineage>
</organism>
<dbReference type="PROSITE" id="PS50928">
    <property type="entry name" value="ABC_TM1"/>
    <property type="match status" value="1"/>
</dbReference>
<feature type="transmembrane region" description="Helical" evidence="7">
    <location>
        <begin position="263"/>
        <end position="281"/>
    </location>
</feature>
<feature type="domain" description="ABC transmembrane type-1" evidence="8">
    <location>
        <begin position="93"/>
        <end position="281"/>
    </location>
</feature>
<evidence type="ECO:0000256" key="4">
    <source>
        <dbReference type="ARBA" id="ARBA00022692"/>
    </source>
</evidence>
<dbReference type="GO" id="GO:0005886">
    <property type="term" value="C:plasma membrane"/>
    <property type="evidence" value="ECO:0007669"/>
    <property type="project" value="UniProtKB-SubCell"/>
</dbReference>
<sequence length="285" mass="31257">MSTSEADSGYQTYSVSSMSRTSAIVGNITRISASYLILTAIAVLTIAPFVAMISVSLQTGGRAATFPIDWLPNAPTLKNYRSLLEVSQIVRWFANSLVVAVTGTIIAIATSTTAGYAFARMRFPGRSILFWSFLAMLMIPGEVTLIPQYMLLAKIGWVNTYQALILPGVTSAFGIFLIRQYLQGLPKDYEEAARMDGASEFQIYWQVVLPMLTPAIATLGTLQFLNYWNEFLYPLIVTTKAEMRTLPVGLATLQTPTGGLPELLAGATIAIVPTVLVFLFFQKYF</sequence>
<evidence type="ECO:0000256" key="6">
    <source>
        <dbReference type="ARBA" id="ARBA00023136"/>
    </source>
</evidence>
<dbReference type="GO" id="GO:0055085">
    <property type="term" value="P:transmembrane transport"/>
    <property type="evidence" value="ECO:0007669"/>
    <property type="project" value="InterPro"/>
</dbReference>
<feature type="transmembrane region" description="Helical" evidence="7">
    <location>
        <begin position="128"/>
        <end position="149"/>
    </location>
</feature>
<dbReference type="InterPro" id="IPR035906">
    <property type="entry name" value="MetI-like_sf"/>
</dbReference>
<dbReference type="PANTHER" id="PTHR43744:SF12">
    <property type="entry name" value="ABC TRANSPORTER PERMEASE PROTEIN MG189-RELATED"/>
    <property type="match status" value="1"/>
</dbReference>
<evidence type="ECO:0000256" key="3">
    <source>
        <dbReference type="ARBA" id="ARBA00022475"/>
    </source>
</evidence>
<feature type="transmembrane region" description="Helical" evidence="7">
    <location>
        <begin position="35"/>
        <end position="57"/>
    </location>
</feature>
<evidence type="ECO:0000256" key="7">
    <source>
        <dbReference type="RuleBase" id="RU363032"/>
    </source>
</evidence>
<feature type="transmembrane region" description="Helical" evidence="7">
    <location>
        <begin position="92"/>
        <end position="116"/>
    </location>
</feature>
<keyword evidence="5 7" id="KW-1133">Transmembrane helix</keyword>
<dbReference type="CDD" id="cd06261">
    <property type="entry name" value="TM_PBP2"/>
    <property type="match status" value="1"/>
</dbReference>
<dbReference type="Pfam" id="PF00528">
    <property type="entry name" value="BPD_transp_1"/>
    <property type="match status" value="1"/>
</dbReference>
<protein>
    <submittedName>
        <fullName evidence="9">Maltodextrin ABC transporter, permease protein MdxG</fullName>
    </submittedName>
</protein>
<accession>A0A6J4IBL8</accession>
<evidence type="ECO:0000259" key="8">
    <source>
        <dbReference type="PROSITE" id="PS50928"/>
    </source>
</evidence>
<proteinExistence type="inferred from homology"/>
<comment type="similarity">
    <text evidence="7">Belongs to the binding-protein-dependent transport system permease family.</text>
</comment>
<feature type="non-terminal residue" evidence="9">
    <location>
        <position position="285"/>
    </location>
</feature>
<dbReference type="PANTHER" id="PTHR43744">
    <property type="entry name" value="ABC TRANSPORTER PERMEASE PROTEIN MG189-RELATED-RELATED"/>
    <property type="match status" value="1"/>
</dbReference>
<name>A0A6J4IBL8_9CHLR</name>
<evidence type="ECO:0000256" key="5">
    <source>
        <dbReference type="ARBA" id="ARBA00022989"/>
    </source>
</evidence>
<evidence type="ECO:0000256" key="2">
    <source>
        <dbReference type="ARBA" id="ARBA00022448"/>
    </source>
</evidence>
<dbReference type="Gene3D" id="1.10.3720.10">
    <property type="entry name" value="MetI-like"/>
    <property type="match status" value="1"/>
</dbReference>
<keyword evidence="4 7" id="KW-0812">Transmembrane</keyword>
<keyword evidence="3" id="KW-1003">Cell membrane</keyword>
<feature type="transmembrane region" description="Helical" evidence="7">
    <location>
        <begin position="203"/>
        <end position="225"/>
    </location>
</feature>
<dbReference type="EMBL" id="CADCTR010000525">
    <property type="protein sequence ID" value="CAA9246568.1"/>
    <property type="molecule type" value="Genomic_DNA"/>
</dbReference>